<dbReference type="Proteomes" id="UP000694701">
    <property type="component" value="Unplaced"/>
</dbReference>
<dbReference type="SMART" id="SM00315">
    <property type="entry name" value="RGS"/>
    <property type="match status" value="1"/>
</dbReference>
<dbReference type="PROSITE" id="PS51207">
    <property type="entry name" value="PXA"/>
    <property type="match status" value="1"/>
</dbReference>
<organism evidence="4 5">
    <name type="scientific">Cyprinus carpio</name>
    <name type="common">Common carp</name>
    <dbReference type="NCBI Taxonomy" id="7962"/>
    <lineage>
        <taxon>Eukaryota</taxon>
        <taxon>Metazoa</taxon>
        <taxon>Chordata</taxon>
        <taxon>Craniata</taxon>
        <taxon>Vertebrata</taxon>
        <taxon>Euteleostomi</taxon>
        <taxon>Actinopterygii</taxon>
        <taxon>Neopterygii</taxon>
        <taxon>Teleostei</taxon>
        <taxon>Ostariophysi</taxon>
        <taxon>Cypriniformes</taxon>
        <taxon>Cyprinidae</taxon>
        <taxon>Cyprininae</taxon>
        <taxon>Cyprinus</taxon>
    </lineage>
</organism>
<dbReference type="CDD" id="cd08719">
    <property type="entry name" value="RGS_SNX13"/>
    <property type="match status" value="1"/>
</dbReference>
<dbReference type="InterPro" id="IPR036871">
    <property type="entry name" value="PX_dom_sf"/>
</dbReference>
<dbReference type="Gene3D" id="1.10.167.10">
    <property type="entry name" value="Regulator of G-protein Signalling 4, domain 2"/>
    <property type="match status" value="1"/>
</dbReference>
<dbReference type="PANTHER" id="PTHR22775">
    <property type="entry name" value="SORTING NEXIN"/>
    <property type="match status" value="1"/>
</dbReference>
<dbReference type="Pfam" id="PF00787">
    <property type="entry name" value="PX"/>
    <property type="match status" value="1"/>
</dbReference>
<dbReference type="GO" id="GO:0035091">
    <property type="term" value="F:phosphatidylinositol binding"/>
    <property type="evidence" value="ECO:0007669"/>
    <property type="project" value="InterPro"/>
</dbReference>
<keyword evidence="1" id="KW-1133">Transmembrane helix</keyword>
<evidence type="ECO:0000313" key="4">
    <source>
        <dbReference type="Ensembl" id="ENSCCRP00020021205.1"/>
    </source>
</evidence>
<evidence type="ECO:0000259" key="3">
    <source>
        <dbReference type="PROSITE" id="PS51207"/>
    </source>
</evidence>
<proteinExistence type="predicted"/>
<feature type="transmembrane region" description="Helical" evidence="1">
    <location>
        <begin position="31"/>
        <end position="49"/>
    </location>
</feature>
<dbReference type="InterPro" id="IPR037896">
    <property type="entry name" value="SNX13_RGS"/>
</dbReference>
<dbReference type="InterPro" id="IPR003114">
    <property type="entry name" value="Phox_assoc"/>
</dbReference>
<dbReference type="Ensembl" id="ENSCCRT00020023298.1">
    <property type="protein sequence ID" value="ENSCCRP00020021205.1"/>
    <property type="gene ID" value="ENSCCRG00020009928.1"/>
</dbReference>
<dbReference type="InterPro" id="IPR036305">
    <property type="entry name" value="RGS_sf"/>
</dbReference>
<dbReference type="Pfam" id="PF00615">
    <property type="entry name" value="RGS"/>
    <property type="match status" value="1"/>
</dbReference>
<dbReference type="PANTHER" id="PTHR22775:SF3">
    <property type="entry name" value="SORTING NEXIN-13"/>
    <property type="match status" value="1"/>
</dbReference>
<feature type="transmembrane region" description="Helical" evidence="1">
    <location>
        <begin position="7"/>
        <end position="25"/>
    </location>
</feature>
<name>A0A8C2D5W2_CYPCA</name>
<dbReference type="PROSITE" id="PS50132">
    <property type="entry name" value="RGS"/>
    <property type="match status" value="1"/>
</dbReference>
<keyword evidence="1" id="KW-0472">Membrane</keyword>
<evidence type="ECO:0000256" key="1">
    <source>
        <dbReference type="SAM" id="Phobius"/>
    </source>
</evidence>
<dbReference type="Gene3D" id="3.30.1520.10">
    <property type="entry name" value="Phox-like domain"/>
    <property type="match status" value="1"/>
</dbReference>
<feature type="domain" description="RGS" evidence="2">
    <location>
        <begin position="372"/>
        <end position="496"/>
    </location>
</feature>
<protein>
    <submittedName>
        <fullName evidence="4">Sorting nexin 13</fullName>
    </submittedName>
</protein>
<dbReference type="SUPFAM" id="SSF48097">
    <property type="entry name" value="Regulator of G-protein signaling, RGS"/>
    <property type="match status" value="1"/>
</dbReference>
<dbReference type="InterPro" id="IPR001683">
    <property type="entry name" value="PX_dom"/>
</dbReference>
<dbReference type="AlphaFoldDB" id="A0A8C2D5W2"/>
<sequence>LFASLSVWGWGGLGVVLFLITFGPFAIFYLAFYILCFIGGGFVVLLLFGKINSEKHLERCEHSYLPSTQSAILKVLEEMKSESKPIKIDRRLTGSSIIDEPLQQVIQFALRDYIQYWYYTLSDDETFLLEIRQTVQNALVEFSTRSKEVDWQPYFTTRLVDDFATHLRVFRKAQERLNEREDPKQRDAPEELLDSFFEAEVEMERKICRDVVCMSRKDEEGFLRDLCEVLLYLLLPPGDFHNKNMRYLLKEVLARGVLLPLINQLSDPDYINQFVIWMIRDSSCNYEAFLNILKLTDKVAELEAVKDKVLEELQYLRSLDTGGDDINFIKNQINSLLFVKKVCETRIQRLQSGKEVDTLKLAANFGKLCVIPLEHIIAHNIALQFFMDYMQHMGGQAILFFWLTVEGYRVTAQQQLEVLQNSQRDGKIQSSQTTKGLLRSAALGVYDQYLSEKASPRVEVDEASVTRLAQKLNKEDPTPEIFDEIQKKVYDMMLRDERFYPSFKQHPLYVRMLAELDMLKEPSYMGSDHGDGESFNGSPTGSINLSLDDLSSGSVDESVQLHFETLGPILKLPGKKTFNNMDREFLEKRKKDLNSYLQLLLNPEMVKACPMLMPHVYDFLENKAYSKGKGDFARKMDTFVNPLRSSMRNVSNAVKSLPDSLAEGVSKVSADMGRMSEKLGQDIKHSIFKVPPLIAKSDIDPEHCRISAQLDDNVSQHQIKNLAKSLEHSLKYFRRCINLNFEKLTLKTGFVVQGHILLSSSNLLNATIRQDFKILYESMKYELKHIIGAETTRKGILRVFDMFQHQPLNRRLACVFLEGYLETLFPQYKFPELFVKLHSRSPRVLRYSQKLRSLHKR</sequence>
<dbReference type="SUPFAM" id="SSF64268">
    <property type="entry name" value="PX domain"/>
    <property type="match status" value="1"/>
</dbReference>
<evidence type="ECO:0000313" key="5">
    <source>
        <dbReference type="Proteomes" id="UP000694701"/>
    </source>
</evidence>
<dbReference type="InterPro" id="IPR044926">
    <property type="entry name" value="RGS_subdomain_2"/>
</dbReference>
<dbReference type="Pfam" id="PF02194">
    <property type="entry name" value="PXA"/>
    <property type="match status" value="1"/>
</dbReference>
<reference evidence="4" key="1">
    <citation type="submission" date="2025-08" db="UniProtKB">
        <authorList>
            <consortium name="Ensembl"/>
        </authorList>
    </citation>
    <scope>IDENTIFICATION</scope>
</reference>
<feature type="domain" description="PXA" evidence="3">
    <location>
        <begin position="95"/>
        <end position="283"/>
    </location>
</feature>
<dbReference type="InterPro" id="IPR016137">
    <property type="entry name" value="RGS"/>
</dbReference>
<keyword evidence="1" id="KW-0812">Transmembrane</keyword>
<accession>A0A8C2D5W2</accession>
<dbReference type="SMART" id="SM00313">
    <property type="entry name" value="PXA"/>
    <property type="match status" value="1"/>
</dbReference>
<dbReference type="GO" id="GO:0005769">
    <property type="term" value="C:early endosome"/>
    <property type="evidence" value="ECO:0007669"/>
    <property type="project" value="TreeGrafter"/>
</dbReference>
<evidence type="ECO:0000259" key="2">
    <source>
        <dbReference type="PROSITE" id="PS50132"/>
    </source>
</evidence>